<dbReference type="SUPFAM" id="SSF51004">
    <property type="entry name" value="C-terminal (heme d1) domain of cytochrome cd1-nitrite reductase"/>
    <property type="match status" value="1"/>
</dbReference>
<evidence type="ECO:0000313" key="2">
    <source>
        <dbReference type="EMBL" id="KIZ06277.1"/>
    </source>
</evidence>
<dbReference type="PROSITE" id="PS51257">
    <property type="entry name" value="PROKAR_LIPOPROTEIN"/>
    <property type="match status" value="1"/>
</dbReference>
<dbReference type="InterPro" id="IPR015943">
    <property type="entry name" value="WD40/YVTN_repeat-like_dom_sf"/>
</dbReference>
<protein>
    <submittedName>
        <fullName evidence="2">YVTN beta-propeller repeat-containing protein</fullName>
    </submittedName>
</protein>
<organism evidence="2 3">
    <name type="scientific">Monoraphidium neglectum</name>
    <dbReference type="NCBI Taxonomy" id="145388"/>
    <lineage>
        <taxon>Eukaryota</taxon>
        <taxon>Viridiplantae</taxon>
        <taxon>Chlorophyta</taxon>
        <taxon>core chlorophytes</taxon>
        <taxon>Chlorophyceae</taxon>
        <taxon>CS clade</taxon>
        <taxon>Sphaeropleales</taxon>
        <taxon>Selenastraceae</taxon>
        <taxon>Monoraphidium</taxon>
    </lineage>
</organism>
<keyword evidence="3" id="KW-1185">Reference proteome</keyword>
<dbReference type="AlphaFoldDB" id="A0A0D2N175"/>
<dbReference type="OrthoDB" id="10044505at2759"/>
<feature type="chain" id="PRO_5002247729" evidence="1">
    <location>
        <begin position="29"/>
        <end position="233"/>
    </location>
</feature>
<gene>
    <name evidence="2" type="ORF">MNEG_1680</name>
</gene>
<evidence type="ECO:0000313" key="3">
    <source>
        <dbReference type="Proteomes" id="UP000054498"/>
    </source>
</evidence>
<dbReference type="PANTHER" id="PTHR47197:SF3">
    <property type="entry name" value="DIHYDRO-HEME D1 DEHYDROGENASE"/>
    <property type="match status" value="1"/>
</dbReference>
<dbReference type="Proteomes" id="UP000054498">
    <property type="component" value="Unassembled WGS sequence"/>
</dbReference>
<dbReference type="EMBL" id="KK100393">
    <property type="protein sequence ID" value="KIZ06277.1"/>
    <property type="molecule type" value="Genomic_DNA"/>
</dbReference>
<accession>A0A0D2N175</accession>
<keyword evidence="1" id="KW-0732">Signal</keyword>
<evidence type="ECO:0000256" key="1">
    <source>
        <dbReference type="SAM" id="SignalP"/>
    </source>
</evidence>
<name>A0A0D2N175_9CHLO</name>
<feature type="signal peptide" evidence="1">
    <location>
        <begin position="1"/>
        <end position="28"/>
    </location>
</feature>
<dbReference type="RefSeq" id="XP_013905296.1">
    <property type="nucleotide sequence ID" value="XM_014049842.1"/>
</dbReference>
<sequence>MRPFSRPMAKHAPRAHLLLALAAAAALAACVRPAAAGQAPLAASARDVPISGRDRVYATCQTSNTLSVIDPAAGKLLGVITLGGILPATLGATYIANSLVHGIGYSPDGRTVVAVAVASNSVIFIVPARPAAPAEAPCRPALLSHTLAAAALESGPAADTATNRVKATTYVGRAPHEAFYNKAGTEVWVSIRGEDFIQVLSATTYQTIAKITRQRSPVDVATLAHVFLPVPFC</sequence>
<dbReference type="InterPro" id="IPR011048">
    <property type="entry name" value="Haem_d1_sf"/>
</dbReference>
<dbReference type="InterPro" id="IPR051200">
    <property type="entry name" value="Host-pathogen_enzymatic-act"/>
</dbReference>
<dbReference type="PANTHER" id="PTHR47197">
    <property type="entry name" value="PROTEIN NIRF"/>
    <property type="match status" value="1"/>
</dbReference>
<dbReference type="GeneID" id="25734541"/>
<proteinExistence type="predicted"/>
<dbReference type="KEGG" id="mng:MNEG_1680"/>
<dbReference type="Gene3D" id="2.130.10.10">
    <property type="entry name" value="YVTN repeat-like/Quinoprotein amine dehydrogenase"/>
    <property type="match status" value="2"/>
</dbReference>
<reference evidence="2 3" key="1">
    <citation type="journal article" date="2013" name="BMC Genomics">
        <title>Reconstruction of the lipid metabolism for the microalga Monoraphidium neglectum from its genome sequence reveals characteristics suitable for biofuel production.</title>
        <authorList>
            <person name="Bogen C."/>
            <person name="Al-Dilaimi A."/>
            <person name="Albersmeier A."/>
            <person name="Wichmann J."/>
            <person name="Grundmann M."/>
            <person name="Rupp O."/>
            <person name="Lauersen K.J."/>
            <person name="Blifernez-Klassen O."/>
            <person name="Kalinowski J."/>
            <person name="Goesmann A."/>
            <person name="Mussgnug J.H."/>
            <person name="Kruse O."/>
        </authorList>
    </citation>
    <scope>NUCLEOTIDE SEQUENCE [LARGE SCALE GENOMIC DNA]</scope>
    <source>
        <strain evidence="2 3">SAG 48.87</strain>
    </source>
</reference>